<dbReference type="PROSITE" id="PS50943">
    <property type="entry name" value="HTH_CROC1"/>
    <property type="match status" value="1"/>
</dbReference>
<dbReference type="SUPFAM" id="SSF54427">
    <property type="entry name" value="NTF2-like"/>
    <property type="match status" value="1"/>
</dbReference>
<evidence type="ECO:0000313" key="3">
    <source>
        <dbReference type="Proteomes" id="UP000237819"/>
    </source>
</evidence>
<evidence type="ECO:0000259" key="1">
    <source>
        <dbReference type="PROSITE" id="PS50943"/>
    </source>
</evidence>
<dbReference type="CDD" id="cd00093">
    <property type="entry name" value="HTH_XRE"/>
    <property type="match status" value="1"/>
</dbReference>
<dbReference type="EMBL" id="PUHZ01000001">
    <property type="protein sequence ID" value="PQO48212.1"/>
    <property type="molecule type" value="Genomic_DNA"/>
</dbReference>
<reference evidence="2 3" key="1">
    <citation type="submission" date="2018-02" db="EMBL/GenBank/DDBJ databases">
        <title>Comparative genomes isolates from brazilian mangrove.</title>
        <authorList>
            <person name="Araujo J.E."/>
            <person name="Taketani R.G."/>
            <person name="Silva M.C.P."/>
            <person name="Loureco M.V."/>
            <person name="Andreote F.D."/>
        </authorList>
    </citation>
    <scope>NUCLEOTIDE SEQUENCE [LARGE SCALE GENOMIC DNA]</scope>
    <source>
        <strain evidence="2 3">Nap-Phe MGV</strain>
    </source>
</reference>
<dbReference type="InterPro" id="IPR001387">
    <property type="entry name" value="Cro/C1-type_HTH"/>
</dbReference>
<dbReference type="Pfam" id="PF01381">
    <property type="entry name" value="HTH_3"/>
    <property type="match status" value="1"/>
</dbReference>
<dbReference type="Gene3D" id="3.10.450.50">
    <property type="match status" value="1"/>
</dbReference>
<dbReference type="SUPFAM" id="SSF47413">
    <property type="entry name" value="lambda repressor-like DNA-binding domains"/>
    <property type="match status" value="1"/>
</dbReference>
<evidence type="ECO:0000313" key="2">
    <source>
        <dbReference type="EMBL" id="PQO48212.1"/>
    </source>
</evidence>
<sequence>MPRALPCNRDYLRQLRQRRDWTQADLARRAGYSERLIIKAESGSSIAVETISDLAEALSDEGEPVFWEDLASNPVQLAQRYIHTLHVHQKEAIDHLADMIDPEAVFRVAGDPRDIPFAGEHHGIDEIRRTFDLFFSVLEVPPHDFASCYQYICQGPDAVVWGDSWIHPIGRPLKEPIRVTNLLRFRRGKLIFLDDCYDTAAGAACLRNRPKA</sequence>
<accession>A0A2S8GUX8</accession>
<dbReference type="Proteomes" id="UP000237819">
    <property type="component" value="Unassembled WGS sequence"/>
</dbReference>
<dbReference type="OrthoDB" id="266241at2"/>
<dbReference type="Gene3D" id="1.10.260.40">
    <property type="entry name" value="lambda repressor-like DNA-binding domains"/>
    <property type="match status" value="1"/>
</dbReference>
<feature type="domain" description="HTH cro/C1-type" evidence="1">
    <location>
        <begin position="12"/>
        <end position="58"/>
    </location>
</feature>
<comment type="caution">
    <text evidence="2">The sequence shown here is derived from an EMBL/GenBank/DDBJ whole genome shotgun (WGS) entry which is preliminary data.</text>
</comment>
<organism evidence="2 3">
    <name type="scientific">Blastopirellula marina</name>
    <dbReference type="NCBI Taxonomy" id="124"/>
    <lineage>
        <taxon>Bacteria</taxon>
        <taxon>Pseudomonadati</taxon>
        <taxon>Planctomycetota</taxon>
        <taxon>Planctomycetia</taxon>
        <taxon>Pirellulales</taxon>
        <taxon>Pirellulaceae</taxon>
        <taxon>Blastopirellula</taxon>
    </lineage>
</organism>
<gene>
    <name evidence="2" type="ORF">C5Y93_00580</name>
</gene>
<dbReference type="GO" id="GO:0003677">
    <property type="term" value="F:DNA binding"/>
    <property type="evidence" value="ECO:0007669"/>
    <property type="project" value="InterPro"/>
</dbReference>
<dbReference type="RefSeq" id="WP_105333443.1">
    <property type="nucleotide sequence ID" value="NZ_PUHZ01000001.1"/>
</dbReference>
<dbReference type="Pfam" id="PF12680">
    <property type="entry name" value="SnoaL_2"/>
    <property type="match status" value="1"/>
</dbReference>
<dbReference type="SMART" id="SM00530">
    <property type="entry name" value="HTH_XRE"/>
    <property type="match status" value="1"/>
</dbReference>
<proteinExistence type="predicted"/>
<name>A0A2S8GUX8_9BACT</name>
<dbReference type="AlphaFoldDB" id="A0A2S8GUX8"/>
<protein>
    <recommendedName>
        <fullName evidence="1">HTH cro/C1-type domain-containing protein</fullName>
    </recommendedName>
</protein>
<dbReference type="InterPro" id="IPR037401">
    <property type="entry name" value="SnoaL-like"/>
</dbReference>
<dbReference type="InterPro" id="IPR010982">
    <property type="entry name" value="Lambda_DNA-bd_dom_sf"/>
</dbReference>
<dbReference type="InterPro" id="IPR032710">
    <property type="entry name" value="NTF2-like_dom_sf"/>
</dbReference>